<protein>
    <submittedName>
        <fullName evidence="3">26S proteasome non-ATPase regulatory subunit 13A</fullName>
    </submittedName>
</protein>
<keyword evidence="4" id="KW-1185">Reference proteome</keyword>
<evidence type="ECO:0000259" key="2">
    <source>
        <dbReference type="Pfam" id="PF22037"/>
    </source>
</evidence>
<dbReference type="GO" id="GO:0005198">
    <property type="term" value="F:structural molecule activity"/>
    <property type="evidence" value="ECO:0007669"/>
    <property type="project" value="TreeGrafter"/>
</dbReference>
<evidence type="ECO:0000313" key="3">
    <source>
        <dbReference type="EMBL" id="PWA54781.1"/>
    </source>
</evidence>
<dbReference type="PANTHER" id="PTHR10539:SF0">
    <property type="entry name" value="26S PROTEASOME NON-ATPASE REGULATORY SUBUNIT 13"/>
    <property type="match status" value="1"/>
</dbReference>
<dbReference type="GO" id="GO:0008541">
    <property type="term" value="C:proteasome regulatory particle, lid subcomplex"/>
    <property type="evidence" value="ECO:0007669"/>
    <property type="project" value="TreeGrafter"/>
</dbReference>
<keyword evidence="1 3" id="KW-0647">Proteasome</keyword>
<dbReference type="Pfam" id="PF22037">
    <property type="entry name" value="PSD13_N"/>
    <property type="match status" value="1"/>
</dbReference>
<dbReference type="InterPro" id="IPR054179">
    <property type="entry name" value="PSD13_N"/>
</dbReference>
<feature type="domain" description="PSD13 N-terminal" evidence="2">
    <location>
        <begin position="13"/>
        <end position="62"/>
    </location>
</feature>
<dbReference type="GO" id="GO:0005829">
    <property type="term" value="C:cytosol"/>
    <property type="evidence" value="ECO:0007669"/>
    <property type="project" value="TreeGrafter"/>
</dbReference>
<dbReference type="OrthoDB" id="1093at2759"/>
<comment type="caution">
    <text evidence="3">The sequence shown here is derived from an EMBL/GenBank/DDBJ whole genome shotgun (WGS) entry which is preliminary data.</text>
</comment>
<organism evidence="3 4">
    <name type="scientific">Artemisia annua</name>
    <name type="common">Sweet wormwood</name>
    <dbReference type="NCBI Taxonomy" id="35608"/>
    <lineage>
        <taxon>Eukaryota</taxon>
        <taxon>Viridiplantae</taxon>
        <taxon>Streptophyta</taxon>
        <taxon>Embryophyta</taxon>
        <taxon>Tracheophyta</taxon>
        <taxon>Spermatophyta</taxon>
        <taxon>Magnoliopsida</taxon>
        <taxon>eudicotyledons</taxon>
        <taxon>Gunneridae</taxon>
        <taxon>Pentapetalae</taxon>
        <taxon>asterids</taxon>
        <taxon>campanulids</taxon>
        <taxon>Asterales</taxon>
        <taxon>Asteraceae</taxon>
        <taxon>Asteroideae</taxon>
        <taxon>Anthemideae</taxon>
        <taxon>Artemisiinae</taxon>
        <taxon>Artemisia</taxon>
    </lineage>
</organism>
<reference evidence="3 4" key="1">
    <citation type="journal article" date="2018" name="Mol. Plant">
        <title>The genome of Artemisia annua provides insight into the evolution of Asteraceae family and artemisinin biosynthesis.</title>
        <authorList>
            <person name="Shen Q."/>
            <person name="Zhang L."/>
            <person name="Liao Z."/>
            <person name="Wang S."/>
            <person name="Yan T."/>
            <person name="Shi P."/>
            <person name="Liu M."/>
            <person name="Fu X."/>
            <person name="Pan Q."/>
            <person name="Wang Y."/>
            <person name="Lv Z."/>
            <person name="Lu X."/>
            <person name="Zhang F."/>
            <person name="Jiang W."/>
            <person name="Ma Y."/>
            <person name="Chen M."/>
            <person name="Hao X."/>
            <person name="Li L."/>
            <person name="Tang Y."/>
            <person name="Lv G."/>
            <person name="Zhou Y."/>
            <person name="Sun X."/>
            <person name="Brodelius P.E."/>
            <person name="Rose J.K.C."/>
            <person name="Tang K."/>
        </authorList>
    </citation>
    <scope>NUCLEOTIDE SEQUENCE [LARGE SCALE GENOMIC DNA]</scope>
    <source>
        <strain evidence="4">cv. Huhao1</strain>
        <tissue evidence="3">Leaf</tissue>
    </source>
</reference>
<dbReference type="STRING" id="35608.A0A2U1M0L1"/>
<sequence>MSYSFRLSRKGNNSLLYLAYTSVESLSGSFKLDLAFDLLLSALLGENIYNFGELLAHPIPSSSVSPVLDHYSPVMDHYSPAMDHYLAAFEYSLESEALCLLIMNLRNLDEQLESWHEEILKEVNMQVA</sequence>
<evidence type="ECO:0000256" key="1">
    <source>
        <dbReference type="ARBA" id="ARBA00022942"/>
    </source>
</evidence>
<dbReference type="GO" id="GO:0006511">
    <property type="term" value="P:ubiquitin-dependent protein catabolic process"/>
    <property type="evidence" value="ECO:0007669"/>
    <property type="project" value="TreeGrafter"/>
</dbReference>
<dbReference type="Proteomes" id="UP000245207">
    <property type="component" value="Unassembled WGS sequence"/>
</dbReference>
<gene>
    <name evidence="3" type="ORF">CTI12_AA420640</name>
</gene>
<proteinExistence type="predicted"/>
<name>A0A2U1M0L1_ARTAN</name>
<accession>A0A2U1M0L1</accession>
<dbReference type="PANTHER" id="PTHR10539">
    <property type="entry name" value="26S PROTEASOME NON-ATPASE REGULATORY SUBUNIT 13"/>
    <property type="match status" value="1"/>
</dbReference>
<dbReference type="GO" id="GO:0005634">
    <property type="term" value="C:nucleus"/>
    <property type="evidence" value="ECO:0007669"/>
    <property type="project" value="TreeGrafter"/>
</dbReference>
<evidence type="ECO:0000313" key="4">
    <source>
        <dbReference type="Proteomes" id="UP000245207"/>
    </source>
</evidence>
<dbReference type="InterPro" id="IPR035298">
    <property type="entry name" value="PSMD13"/>
</dbReference>
<dbReference type="AlphaFoldDB" id="A0A2U1M0L1"/>
<dbReference type="EMBL" id="PKPP01006965">
    <property type="protein sequence ID" value="PWA54781.1"/>
    <property type="molecule type" value="Genomic_DNA"/>
</dbReference>